<sequence length="95" mass="10919">MADVYRVAVHYGNDNGFVEYNLETKTIKVDLANDAKRREAEEYLAKEHLIAVAQDGIRDFKDQKVIAAQDVESFKLALTRIWEAIDLHVDWSRPA</sequence>
<evidence type="ECO:0000313" key="1">
    <source>
        <dbReference type="EMBL" id="MPM49496.1"/>
    </source>
</evidence>
<protein>
    <submittedName>
        <fullName evidence="1">Uncharacterized protein</fullName>
    </submittedName>
</protein>
<dbReference type="EMBL" id="VSSQ01012550">
    <property type="protein sequence ID" value="MPM49496.1"/>
    <property type="molecule type" value="Genomic_DNA"/>
</dbReference>
<dbReference type="AlphaFoldDB" id="A0A645A9B2"/>
<name>A0A645A9B2_9ZZZZ</name>
<organism evidence="1">
    <name type="scientific">bioreactor metagenome</name>
    <dbReference type="NCBI Taxonomy" id="1076179"/>
    <lineage>
        <taxon>unclassified sequences</taxon>
        <taxon>metagenomes</taxon>
        <taxon>ecological metagenomes</taxon>
    </lineage>
</organism>
<gene>
    <name evidence="1" type="ORF">SDC9_96226</name>
</gene>
<comment type="caution">
    <text evidence="1">The sequence shown here is derived from an EMBL/GenBank/DDBJ whole genome shotgun (WGS) entry which is preliminary data.</text>
</comment>
<accession>A0A645A9B2</accession>
<proteinExistence type="predicted"/>
<reference evidence="1" key="1">
    <citation type="submission" date="2019-08" db="EMBL/GenBank/DDBJ databases">
        <authorList>
            <person name="Kucharzyk K."/>
            <person name="Murdoch R.W."/>
            <person name="Higgins S."/>
            <person name="Loffler F."/>
        </authorList>
    </citation>
    <scope>NUCLEOTIDE SEQUENCE</scope>
</reference>